<dbReference type="AlphaFoldDB" id="A0A3Q0KYJ3"/>
<sequence>MGNSPYVKEAMMKYRHKTKLAWLLTLFTWALSNTQISFANPSPPKGWKWYNEPKDLPSSPKPVPTPLPSNTKTTVMSATQQMQWFHQTYEEVKADATIHPDDEQKYLKLMQLNHFIGEKTAQTGMTFKKLLLKYPEYSYVKDRPVEQAARSTYHQQERQKKIDMVEKMKNEGWGFFFVYEGDDPLTQSLAPSMQQFADRYKLELLGVSNDGVFIDNIRQNRLNNDKVVVPFTPALILVNPTTSEFKPLAYGFISQNDLLGRFYNVATNYQSPDF</sequence>
<reference evidence="2 3" key="2">
    <citation type="journal article" date="2003" name="Infect. Immun.">
        <title>Characterization and pathogenic significance of Vibrio vulnificus antigens preferentially expressed in septicemic patients.</title>
        <authorList>
            <person name="Kim Y.R."/>
            <person name="Lee S.E."/>
            <person name="Kim C.M."/>
            <person name="Kim S.Y."/>
            <person name="Shin E.K."/>
            <person name="Shin D.H."/>
            <person name="Chung S.S."/>
            <person name="Choy H.E."/>
            <person name="Progulske-Fox A."/>
            <person name="Hillman J.D."/>
            <person name="Handfield M."/>
            <person name="Rhee J.H."/>
        </authorList>
    </citation>
    <scope>NUCLEOTIDE SEQUENCE [LARGE SCALE GENOMIC DNA]</scope>
    <source>
        <strain evidence="2 3">CMCP6</strain>
    </source>
</reference>
<gene>
    <name evidence="2" type="primary">traF</name>
    <name evidence="2" type="ordered locus">VV2_0646</name>
</gene>
<dbReference type="Pfam" id="PF13728">
    <property type="entry name" value="TraF"/>
    <property type="match status" value="1"/>
</dbReference>
<evidence type="ECO:0000313" key="3">
    <source>
        <dbReference type="Proteomes" id="UP000002275"/>
    </source>
</evidence>
<dbReference type="NCBIfam" id="TIGR02739">
    <property type="entry name" value="TraF"/>
    <property type="match status" value="1"/>
</dbReference>
<dbReference type="Proteomes" id="UP000002275">
    <property type="component" value="Chromosome II"/>
</dbReference>
<dbReference type="InterPro" id="IPR039555">
    <property type="entry name" value="TraF/TrbB"/>
</dbReference>
<feature type="region of interest" description="Disordered" evidence="1">
    <location>
        <begin position="49"/>
        <end position="72"/>
    </location>
</feature>
<evidence type="ECO:0000313" key="2">
    <source>
        <dbReference type="EMBL" id="AAO07589.1"/>
    </source>
</evidence>
<protein>
    <submittedName>
        <fullName evidence="2">Type-F conjugative transfer system pilin assembly protein TraF</fullName>
    </submittedName>
</protein>
<evidence type="ECO:0000256" key="1">
    <source>
        <dbReference type="SAM" id="MobiDB-lite"/>
    </source>
</evidence>
<dbReference type="EMBL" id="AE016796">
    <property type="protein sequence ID" value="AAO07589.1"/>
    <property type="molecule type" value="Genomic_DNA"/>
</dbReference>
<dbReference type="KEGG" id="vvu:VV2_0646"/>
<dbReference type="InterPro" id="IPR014110">
    <property type="entry name" value="TraF"/>
</dbReference>
<reference evidence="2 3" key="3">
    <citation type="journal article" date="2011" name="Mol. Syst. Biol.">
        <title>Integrative genome-scale metabolic analysis of Vibrio vulnificus for drug targeting and discovery.</title>
        <authorList>
            <person name="Kim H.U."/>
            <person name="Kim S.Y."/>
            <person name="Jeong H."/>
            <person name="Kim T.Y."/>
            <person name="Kim J.J."/>
            <person name="Choy H.E."/>
            <person name="Yi K.Y."/>
            <person name="Rhee J.H."/>
            <person name="Lee S.Y."/>
        </authorList>
    </citation>
    <scope>NUCLEOTIDE SEQUENCE [LARGE SCALE GENOMIC DNA]</scope>
    <source>
        <strain evidence="2 3">CMCP6</strain>
    </source>
</reference>
<name>A0A3Q0KYJ3_VIBVU</name>
<reference evidence="3" key="1">
    <citation type="submission" date="2002-12" db="EMBL/GenBank/DDBJ databases">
        <title>Complete genome sequence of Vibrio vulnificus CMCP6.</title>
        <authorList>
            <person name="Rhee J.H."/>
            <person name="Kim S.Y."/>
            <person name="Chung S.S."/>
            <person name="Kim J.J."/>
            <person name="Moon Y.H."/>
            <person name="Jeong H."/>
            <person name="Choy H.E."/>
        </authorList>
    </citation>
    <scope>NUCLEOTIDE SEQUENCE [LARGE SCALE GENOMIC DNA]</scope>
    <source>
        <strain evidence="3">CMCP6</strain>
    </source>
</reference>
<accession>A0A3Q0KYJ3</accession>
<organism evidence="2 3">
    <name type="scientific">Vibrio vulnificus (strain CMCP6)</name>
    <dbReference type="NCBI Taxonomy" id="216895"/>
    <lineage>
        <taxon>Bacteria</taxon>
        <taxon>Pseudomonadati</taxon>
        <taxon>Pseudomonadota</taxon>
        <taxon>Gammaproteobacteria</taxon>
        <taxon>Vibrionales</taxon>
        <taxon>Vibrionaceae</taxon>
        <taxon>Vibrio</taxon>
    </lineage>
</organism>
<proteinExistence type="predicted"/>